<name>R7RWD3_STEHR</name>
<accession>R7RWD3</accession>
<dbReference type="GeneID" id="18802507"/>
<feature type="region of interest" description="Disordered" evidence="1">
    <location>
        <begin position="282"/>
        <end position="388"/>
    </location>
</feature>
<evidence type="ECO:0000313" key="2">
    <source>
        <dbReference type="EMBL" id="EIM79090.1"/>
    </source>
</evidence>
<protein>
    <submittedName>
        <fullName evidence="2">Uncharacterized protein</fullName>
    </submittedName>
</protein>
<feature type="compositionally biased region" description="Basic and acidic residues" evidence="1">
    <location>
        <begin position="282"/>
        <end position="294"/>
    </location>
</feature>
<feature type="compositionally biased region" description="Low complexity" evidence="1">
    <location>
        <begin position="335"/>
        <end position="361"/>
    </location>
</feature>
<sequence>MPPEPPPTPLQPPLPPTPLQPTVLQPTPLQPDSSSRVVPPLQTASGLIIESNQLPDNSKRPSAPRVRCKLQDAAGTFTCYNNALKSCTHGFCTTHCPIFLGGVRCSYHFKGTTTPAPVDAELQEQPTRGGITFSRNLSLSIQSVVQAADLYAQENKEYRQKQSEYEAEELKPVVVFVWLKAAQGPKKFRLGCPTWPYFHPQDIPSLTTYARGRSYSRFDVSAQVWEETDQAVRVDRLPTKIDDVPVIYIHALDVPEYPPLPGLPQSPVVDYILPCTPQKRRYEAPDSFHTDRRSPSKLSRTSSTSSIQSAYSTRLDYTPSRPGPRWTPAGSLAGSTPVSSEIPTSPSSTSSTPFRPSSASSNDPQTSRFPSSHNVSTLNSGSSAVTPTRQTHADLIPRAETLSNEAFIALLKNHDGEPRATDDPQIPDVPATPQPLPTSNPHGVITMPEHVQQQGEMSLPVDAGTSRTKPAMTPHIETPSTKPLFPCTHACDMIECMDRMDTLTGTVPERFSSVFSFTSKSWPKSTYYRHYNFRIATEKRDPDFLRDLVANGRTDEGLWSKLVSRFEG</sequence>
<proteinExistence type="predicted"/>
<feature type="compositionally biased region" description="Low complexity" evidence="1">
    <location>
        <begin position="296"/>
        <end position="314"/>
    </location>
</feature>
<organism evidence="2 3">
    <name type="scientific">Stereum hirsutum (strain FP-91666)</name>
    <name type="common">White-rot fungus</name>
    <dbReference type="NCBI Taxonomy" id="721885"/>
    <lineage>
        <taxon>Eukaryota</taxon>
        <taxon>Fungi</taxon>
        <taxon>Dikarya</taxon>
        <taxon>Basidiomycota</taxon>
        <taxon>Agaricomycotina</taxon>
        <taxon>Agaricomycetes</taxon>
        <taxon>Russulales</taxon>
        <taxon>Stereaceae</taxon>
        <taxon>Stereum</taxon>
    </lineage>
</organism>
<evidence type="ECO:0000256" key="1">
    <source>
        <dbReference type="SAM" id="MobiDB-lite"/>
    </source>
</evidence>
<feature type="compositionally biased region" description="Pro residues" evidence="1">
    <location>
        <begin position="1"/>
        <end position="19"/>
    </location>
</feature>
<dbReference type="Proteomes" id="UP000053927">
    <property type="component" value="Unassembled WGS sequence"/>
</dbReference>
<dbReference type="KEGG" id="shs:STEHIDRAFT_164027"/>
<feature type="compositionally biased region" description="Low complexity" evidence="1">
    <location>
        <begin position="20"/>
        <end position="31"/>
    </location>
</feature>
<feature type="compositionally biased region" description="Polar residues" evidence="1">
    <location>
        <begin position="362"/>
        <end position="388"/>
    </location>
</feature>
<dbReference type="AlphaFoldDB" id="R7RWD3"/>
<reference evidence="3" key="1">
    <citation type="journal article" date="2012" name="Science">
        <title>The Paleozoic origin of enzymatic lignin decomposition reconstructed from 31 fungal genomes.</title>
        <authorList>
            <person name="Floudas D."/>
            <person name="Binder M."/>
            <person name="Riley R."/>
            <person name="Barry K."/>
            <person name="Blanchette R.A."/>
            <person name="Henrissat B."/>
            <person name="Martinez A.T."/>
            <person name="Otillar R."/>
            <person name="Spatafora J.W."/>
            <person name="Yadav J.S."/>
            <person name="Aerts A."/>
            <person name="Benoit I."/>
            <person name="Boyd A."/>
            <person name="Carlson A."/>
            <person name="Copeland A."/>
            <person name="Coutinho P.M."/>
            <person name="de Vries R.P."/>
            <person name="Ferreira P."/>
            <person name="Findley K."/>
            <person name="Foster B."/>
            <person name="Gaskell J."/>
            <person name="Glotzer D."/>
            <person name="Gorecki P."/>
            <person name="Heitman J."/>
            <person name="Hesse C."/>
            <person name="Hori C."/>
            <person name="Igarashi K."/>
            <person name="Jurgens J.A."/>
            <person name="Kallen N."/>
            <person name="Kersten P."/>
            <person name="Kohler A."/>
            <person name="Kuees U."/>
            <person name="Kumar T.K.A."/>
            <person name="Kuo A."/>
            <person name="LaButti K."/>
            <person name="Larrondo L.F."/>
            <person name="Lindquist E."/>
            <person name="Ling A."/>
            <person name="Lombard V."/>
            <person name="Lucas S."/>
            <person name="Lundell T."/>
            <person name="Martin R."/>
            <person name="McLaughlin D.J."/>
            <person name="Morgenstern I."/>
            <person name="Morin E."/>
            <person name="Murat C."/>
            <person name="Nagy L.G."/>
            <person name="Nolan M."/>
            <person name="Ohm R.A."/>
            <person name="Patyshakuliyeva A."/>
            <person name="Rokas A."/>
            <person name="Ruiz-Duenas F.J."/>
            <person name="Sabat G."/>
            <person name="Salamov A."/>
            <person name="Samejima M."/>
            <person name="Schmutz J."/>
            <person name="Slot J.C."/>
            <person name="St John F."/>
            <person name="Stenlid J."/>
            <person name="Sun H."/>
            <person name="Sun S."/>
            <person name="Syed K."/>
            <person name="Tsang A."/>
            <person name="Wiebenga A."/>
            <person name="Young D."/>
            <person name="Pisabarro A."/>
            <person name="Eastwood D.C."/>
            <person name="Martin F."/>
            <person name="Cullen D."/>
            <person name="Grigoriev I.V."/>
            <person name="Hibbett D.S."/>
        </authorList>
    </citation>
    <scope>NUCLEOTIDE SEQUENCE [LARGE SCALE GENOMIC DNA]</scope>
    <source>
        <strain evidence="3">FP-91666</strain>
    </source>
</reference>
<dbReference type="EMBL" id="JH687413">
    <property type="protein sequence ID" value="EIM79090.1"/>
    <property type="molecule type" value="Genomic_DNA"/>
</dbReference>
<keyword evidence="3" id="KW-1185">Reference proteome</keyword>
<dbReference type="RefSeq" id="XP_007311818.1">
    <property type="nucleotide sequence ID" value="XM_007311756.1"/>
</dbReference>
<feature type="region of interest" description="Disordered" evidence="1">
    <location>
        <begin position="415"/>
        <end position="441"/>
    </location>
</feature>
<feature type="region of interest" description="Disordered" evidence="1">
    <location>
        <begin position="1"/>
        <end position="39"/>
    </location>
</feature>
<gene>
    <name evidence="2" type="ORF">STEHIDRAFT_164027</name>
</gene>
<evidence type="ECO:0000313" key="3">
    <source>
        <dbReference type="Proteomes" id="UP000053927"/>
    </source>
</evidence>